<dbReference type="CDD" id="cd11304">
    <property type="entry name" value="Cadherin_repeat"/>
    <property type="match status" value="8"/>
</dbReference>
<dbReference type="Gene3D" id="2.60.40.60">
    <property type="entry name" value="Cadherins"/>
    <property type="match status" value="9"/>
</dbReference>
<name>A0ABW4JW66_9HYPH</name>
<evidence type="ECO:0000313" key="7">
    <source>
        <dbReference type="Proteomes" id="UP001597327"/>
    </source>
</evidence>
<dbReference type="InterPro" id="IPR011049">
    <property type="entry name" value="Serralysin-like_metalloprot_C"/>
</dbReference>
<dbReference type="Gene3D" id="2.60.120.260">
    <property type="entry name" value="Galactose-binding domain-like"/>
    <property type="match status" value="2"/>
</dbReference>
<feature type="domain" description="Cadherin" evidence="5">
    <location>
        <begin position="777"/>
        <end position="870"/>
    </location>
</feature>
<dbReference type="InterPro" id="IPR015919">
    <property type="entry name" value="Cadherin-like_sf"/>
</dbReference>
<keyword evidence="3" id="KW-0106">Calcium</keyword>
<feature type="domain" description="Cadherin" evidence="5">
    <location>
        <begin position="1128"/>
        <end position="1235"/>
    </location>
</feature>
<dbReference type="Proteomes" id="UP001597327">
    <property type="component" value="Unassembled WGS sequence"/>
</dbReference>
<dbReference type="RefSeq" id="WP_377175488.1">
    <property type="nucleotide sequence ID" value="NZ_JBHUFA010000002.1"/>
</dbReference>
<evidence type="ECO:0000259" key="5">
    <source>
        <dbReference type="PROSITE" id="PS50268"/>
    </source>
</evidence>
<dbReference type="PROSITE" id="PS50268">
    <property type="entry name" value="CADHERIN_2"/>
    <property type="match status" value="8"/>
</dbReference>
<dbReference type="InterPro" id="IPR039808">
    <property type="entry name" value="Cadherin"/>
</dbReference>
<dbReference type="SUPFAM" id="SSF49785">
    <property type="entry name" value="Galactose-binding domain-like"/>
    <property type="match status" value="1"/>
</dbReference>
<proteinExistence type="predicted"/>
<protein>
    <submittedName>
        <fullName evidence="6">Beta strand repeat-containing protein</fullName>
    </submittedName>
</protein>
<dbReference type="InterPro" id="IPR008979">
    <property type="entry name" value="Galactose-bd-like_sf"/>
</dbReference>
<evidence type="ECO:0000256" key="1">
    <source>
        <dbReference type="ARBA" id="ARBA00004370"/>
    </source>
</evidence>
<evidence type="ECO:0000256" key="3">
    <source>
        <dbReference type="ARBA" id="ARBA00022837"/>
    </source>
</evidence>
<comment type="caution">
    <text evidence="6">The sequence shown here is derived from an EMBL/GenBank/DDBJ whole genome shotgun (WGS) entry which is preliminary data.</text>
</comment>
<dbReference type="EMBL" id="JBHUFA010000002">
    <property type="protein sequence ID" value="MFD1695782.1"/>
    <property type="molecule type" value="Genomic_DNA"/>
</dbReference>
<dbReference type="Pfam" id="PF00028">
    <property type="entry name" value="Cadherin"/>
    <property type="match status" value="4"/>
</dbReference>
<evidence type="ECO:0000256" key="2">
    <source>
        <dbReference type="ARBA" id="ARBA00022737"/>
    </source>
</evidence>
<feature type="domain" description="Cadherin" evidence="5">
    <location>
        <begin position="667"/>
        <end position="768"/>
    </location>
</feature>
<feature type="domain" description="Cadherin" evidence="5">
    <location>
        <begin position="7"/>
        <end position="101"/>
    </location>
</feature>
<feature type="domain" description="Cadherin" evidence="5">
    <location>
        <begin position="109"/>
        <end position="203"/>
    </location>
</feature>
<sequence>MDGTENTVAENSAGGTAVGITAFAEDADATDTVTYSITDTRFDIDPTTGVVTVADGAVLDAETTSSIDLVVTATSTDGSTSQATFTITISDENEFAIGPVSDVDGTENTVAENSAGGTVVGITAFAEDADATDTVTYSITDTRFVIDPNTGVVTVADGAVLDAETTSSIDLVVTATSTDGSTSQATFTITISDENEFAIGPVSDVDGTANRISASATGGTNTGLTALASDQDVSDTVSYSIDDARFVIDPTTGVVTVADGAVFDANVEPTVTVTVTATSTDGSSSTQSFDIEISEPVGPVSDVDASANTVAENSAGGTVVGLTAFANDPNPGDTVTYSITDARFVIDPNTGVVTVADGAEIDFEATPTIDLEVTATSTDGSSSSAIFTINVSDVNEDISTVVDTDTGVNAVAENGTGGEYVGITAFASDPDAVDTVTYSITDARFVIDPTTGVVTVADGVSFDHEATPTVDLEVTATSSDGSTATETFTVTITDVNEAPDLVVNAEMSGQEFLVNGSFEVFAGMLDGTPGQGWYENPDSIEGWDSYTNVDVHQSGHYNFGATDGSHHLDLSARQNGTISQTIEGQLDGHVYELSMDLKSRGAIGESVAEIYWNGELLATIDPAVTGVDWQTFTFNVVGGAGDGTNTLTFVEIGTNNLAGTLIDSVSIQSGSTISVAEEYAGAEIVALSVVDPDDGDSHSFTVSDDRFEVVATGSGYMLKLKDDQAFDYETEQSVTVIVTVTDSGGLSDAETIQIEVRDVNEWAIGPLTDVDASANVVAENSAGGTVVGITAFAEDQDGTDTVTYSITDTRFVIDANTGVITVADGAVLDAEATSSIDIEVTATSSDGSSVTETFTVNITDVNEFAIGPLSDVDASANLIAEGSAGGTVVGITAFAQDPDASDTVTYSITDTRFVIDANTGEITLADGVDLDFETTPSIDLLVTATSSDGSTSSRSFTINVGDVNEAPDLVVGDPVGSHNYIVNGSFEQFQSSGQESGYGNSRWYGSAIVNGWSTEADIHSSGWDNNLGTTDGDYRLDLANASNNGYAYQDVQGLADGETYRLSFDLRHRGEVGDAVVRVFWGGVLVAEIAPLATSSDWQSYAFEVTGGAGDGTDRLRFEEVGTDNYKGTQIDSVSLVDVSDITVAENREGEGLVALSVVDPDAGDTHTFTLSDSRFEVVVSDGAYLLKLKDGIALDYESEPSVTVTVTATDSGGLSDTEVIEIRVIDLDDGSPIMGTEEFIHVGDTTALNLADDLTLFEGVDVSVGQILNGDITLTSLLDVNDGLATLDAAAQLLADTGDLTYNALTGVSGALSFDFDRDISSVSFEVSDLYSGLLGIGTERGSWEIYDDGVLVGSGSFSGTGSGMDTINIDTGVLFDQVVLTADASTLGLGSTYTFEQILYTDVDLTVGGNDTLHGSTGDDQIYGLSGQDTIYGHAGDDLIVGGTRDDTLYGGDGSDTFLYQMGDGDDTIHGGAGASWIDMIDLNDGAQALGTYGSDWSVTVTDGSITGVDMVNGEISLSDDAAGYIDLADGSRIDFTEIESIQF</sequence>
<evidence type="ECO:0000313" key="6">
    <source>
        <dbReference type="EMBL" id="MFD1695782.1"/>
    </source>
</evidence>
<dbReference type="InterPro" id="IPR002126">
    <property type="entry name" value="Cadherin-like_dom"/>
</dbReference>
<dbReference type="PANTHER" id="PTHR24027:SF438">
    <property type="entry name" value="CADHERIN 23"/>
    <property type="match status" value="1"/>
</dbReference>
<dbReference type="PRINTS" id="PR00313">
    <property type="entry name" value="CABNDNGRPT"/>
</dbReference>
<feature type="domain" description="Cadherin" evidence="5">
    <location>
        <begin position="879"/>
        <end position="969"/>
    </location>
</feature>
<accession>A0ABW4JW66</accession>
<evidence type="ECO:0000256" key="4">
    <source>
        <dbReference type="ARBA" id="ARBA00023136"/>
    </source>
</evidence>
<keyword evidence="2" id="KW-0677">Repeat</keyword>
<keyword evidence="7" id="KW-1185">Reference proteome</keyword>
<dbReference type="InterPro" id="IPR001343">
    <property type="entry name" value="Hemolysn_Ca-bd"/>
</dbReference>
<dbReference type="Pfam" id="PF00353">
    <property type="entry name" value="HemolysinCabind"/>
    <property type="match status" value="2"/>
</dbReference>
<dbReference type="SUPFAM" id="SSF49313">
    <property type="entry name" value="Cadherin-like"/>
    <property type="match status" value="9"/>
</dbReference>
<dbReference type="InterPro" id="IPR018511">
    <property type="entry name" value="Hemolysin-typ_Ca-bd_CS"/>
</dbReference>
<reference evidence="7" key="1">
    <citation type="journal article" date="2019" name="Int. J. Syst. Evol. Microbiol.">
        <title>The Global Catalogue of Microorganisms (GCM) 10K type strain sequencing project: providing services to taxonomists for standard genome sequencing and annotation.</title>
        <authorList>
            <consortium name="The Broad Institute Genomics Platform"/>
            <consortium name="The Broad Institute Genome Sequencing Center for Infectious Disease"/>
            <person name="Wu L."/>
            <person name="Ma J."/>
        </authorList>
    </citation>
    <scope>NUCLEOTIDE SEQUENCE [LARGE SCALE GENOMIC DNA]</scope>
    <source>
        <strain evidence="7">JCM 3369</strain>
    </source>
</reference>
<organism evidence="6 7">
    <name type="scientific">Roseibium aestuarii</name>
    <dbReference type="NCBI Taxonomy" id="2600299"/>
    <lineage>
        <taxon>Bacteria</taxon>
        <taxon>Pseudomonadati</taxon>
        <taxon>Pseudomonadota</taxon>
        <taxon>Alphaproteobacteria</taxon>
        <taxon>Hyphomicrobiales</taxon>
        <taxon>Stappiaceae</taxon>
        <taxon>Roseibium</taxon>
    </lineage>
</organism>
<gene>
    <name evidence="6" type="ORF">ACFSC7_09680</name>
</gene>
<dbReference type="PROSITE" id="PS00330">
    <property type="entry name" value="HEMOLYSIN_CALCIUM"/>
    <property type="match status" value="1"/>
</dbReference>
<comment type="subcellular location">
    <subcellularLocation>
        <location evidence="1">Membrane</location>
    </subcellularLocation>
</comment>
<feature type="domain" description="Cadherin" evidence="5">
    <location>
        <begin position="411"/>
        <end position="501"/>
    </location>
</feature>
<feature type="domain" description="Cadherin" evidence="5">
    <location>
        <begin position="309"/>
        <end position="402"/>
    </location>
</feature>
<keyword evidence="4" id="KW-0472">Membrane</keyword>
<dbReference type="PANTHER" id="PTHR24027">
    <property type="entry name" value="CADHERIN-23"/>
    <property type="match status" value="1"/>
</dbReference>
<dbReference type="SUPFAM" id="SSF51120">
    <property type="entry name" value="beta-Roll"/>
    <property type="match status" value="1"/>
</dbReference>
<dbReference type="SMART" id="SM00112">
    <property type="entry name" value="CA"/>
    <property type="match status" value="9"/>
</dbReference>